<sequence>MRALFRKYETLIRYLFIGGLTTLVNIVVFFVLNAMSVPLLWANTVAWLVSVIFAFFTNKSVVFQSQYTNRRRFLIELGSFFALRAASLVLDNGIMYLGITVMGLSVLLVKLVSQVIVIVANYLFSKLIFR</sequence>
<accession>A0A0R2AYQ0</accession>
<dbReference type="GO" id="GO:0005886">
    <property type="term" value="C:plasma membrane"/>
    <property type="evidence" value="ECO:0007669"/>
    <property type="project" value="TreeGrafter"/>
</dbReference>
<reference evidence="8 9" key="1">
    <citation type="journal article" date="2015" name="Genome Announc.">
        <title>Expanding the biotechnology potential of lactobacilli through comparative genomics of 213 strains and associated genera.</title>
        <authorList>
            <person name="Sun Z."/>
            <person name="Harris H.M."/>
            <person name="McCann A."/>
            <person name="Guo C."/>
            <person name="Argimon S."/>
            <person name="Zhang W."/>
            <person name="Yang X."/>
            <person name="Jeffery I.B."/>
            <person name="Cooney J.C."/>
            <person name="Kagawa T.F."/>
            <person name="Liu W."/>
            <person name="Song Y."/>
            <person name="Salvetti E."/>
            <person name="Wrobel A."/>
            <person name="Rasinkangas P."/>
            <person name="Parkhill J."/>
            <person name="Rea M.C."/>
            <person name="O'Sullivan O."/>
            <person name="Ritari J."/>
            <person name="Douillard F.P."/>
            <person name="Paul Ross R."/>
            <person name="Yang R."/>
            <person name="Briner A.E."/>
            <person name="Felis G.E."/>
            <person name="de Vos W.M."/>
            <person name="Barrangou R."/>
            <person name="Klaenhammer T.R."/>
            <person name="Caufield P.W."/>
            <person name="Cui Y."/>
            <person name="Zhang H."/>
            <person name="O'Toole P.W."/>
        </authorList>
    </citation>
    <scope>NUCLEOTIDE SEQUENCE [LARGE SCALE GENOMIC DNA]</scope>
    <source>
        <strain evidence="8 9">DSM 23927</strain>
    </source>
</reference>
<dbReference type="OrthoDB" id="361483at2"/>
<comment type="caution">
    <text evidence="8">The sequence shown here is derived from an EMBL/GenBank/DDBJ whole genome shotgun (WGS) entry which is preliminary data.</text>
</comment>
<dbReference type="RefSeq" id="WP_057894410.1">
    <property type="nucleotide sequence ID" value="NZ_AYZQ01000002.1"/>
</dbReference>
<feature type="transmembrane region" description="Helical" evidence="6">
    <location>
        <begin position="12"/>
        <end position="34"/>
    </location>
</feature>
<keyword evidence="5 6" id="KW-0472">Membrane</keyword>
<comment type="subcellular location">
    <subcellularLocation>
        <location evidence="1">Membrane</location>
        <topology evidence="1">Multi-pass membrane protein</topology>
    </subcellularLocation>
</comment>
<evidence type="ECO:0000256" key="4">
    <source>
        <dbReference type="ARBA" id="ARBA00022989"/>
    </source>
</evidence>
<dbReference type="PATRIC" id="fig|1423727.3.peg.1144"/>
<dbReference type="InterPro" id="IPR051401">
    <property type="entry name" value="GtrA_CellWall_Glycosyl"/>
</dbReference>
<keyword evidence="4 6" id="KW-1133">Transmembrane helix</keyword>
<dbReference type="STRING" id="1423727.FC34_GL001128"/>
<proteinExistence type="inferred from homology"/>
<name>A0A0R2AYQ0_9LACO</name>
<dbReference type="PANTHER" id="PTHR38459:SF5">
    <property type="entry name" value="CELL WALL TEICHOIC ACID GLYCOSYLATION PROTEIN GTCA"/>
    <property type="match status" value="1"/>
</dbReference>
<feature type="domain" description="GtrA/DPMS transmembrane" evidence="7">
    <location>
        <begin position="13"/>
        <end position="128"/>
    </location>
</feature>
<feature type="transmembrane region" description="Helical" evidence="6">
    <location>
        <begin position="96"/>
        <end position="124"/>
    </location>
</feature>
<keyword evidence="3 6" id="KW-0812">Transmembrane</keyword>
<feature type="transmembrane region" description="Helical" evidence="6">
    <location>
        <begin position="73"/>
        <end position="90"/>
    </location>
</feature>
<evidence type="ECO:0000256" key="2">
    <source>
        <dbReference type="ARBA" id="ARBA00009399"/>
    </source>
</evidence>
<keyword evidence="9" id="KW-1185">Reference proteome</keyword>
<evidence type="ECO:0000256" key="1">
    <source>
        <dbReference type="ARBA" id="ARBA00004141"/>
    </source>
</evidence>
<dbReference type="InterPro" id="IPR007267">
    <property type="entry name" value="GtrA_DPMS_TM"/>
</dbReference>
<evidence type="ECO:0000256" key="3">
    <source>
        <dbReference type="ARBA" id="ARBA00022692"/>
    </source>
</evidence>
<evidence type="ECO:0000313" key="8">
    <source>
        <dbReference type="EMBL" id="KRM72144.1"/>
    </source>
</evidence>
<evidence type="ECO:0000313" key="9">
    <source>
        <dbReference type="Proteomes" id="UP000051672"/>
    </source>
</evidence>
<dbReference type="AlphaFoldDB" id="A0A0R2AYQ0"/>
<evidence type="ECO:0000256" key="5">
    <source>
        <dbReference type="ARBA" id="ARBA00023136"/>
    </source>
</evidence>
<evidence type="ECO:0000256" key="6">
    <source>
        <dbReference type="SAM" id="Phobius"/>
    </source>
</evidence>
<gene>
    <name evidence="8" type="ORF">FC34_GL001128</name>
</gene>
<feature type="transmembrane region" description="Helical" evidence="6">
    <location>
        <begin position="40"/>
        <end position="61"/>
    </location>
</feature>
<dbReference type="Proteomes" id="UP000051672">
    <property type="component" value="Unassembled WGS sequence"/>
</dbReference>
<dbReference type="EMBL" id="AYZQ01000002">
    <property type="protein sequence ID" value="KRM72144.1"/>
    <property type="molecule type" value="Genomic_DNA"/>
</dbReference>
<organism evidence="8 9">
    <name type="scientific">Lacticaseibacillus brantae DSM 23927</name>
    <dbReference type="NCBI Taxonomy" id="1423727"/>
    <lineage>
        <taxon>Bacteria</taxon>
        <taxon>Bacillati</taxon>
        <taxon>Bacillota</taxon>
        <taxon>Bacilli</taxon>
        <taxon>Lactobacillales</taxon>
        <taxon>Lactobacillaceae</taxon>
        <taxon>Lacticaseibacillus</taxon>
    </lineage>
</organism>
<dbReference type="Pfam" id="PF04138">
    <property type="entry name" value="GtrA_DPMS_TM"/>
    <property type="match status" value="1"/>
</dbReference>
<comment type="similarity">
    <text evidence="2">Belongs to the GtrA family.</text>
</comment>
<dbReference type="GO" id="GO:0000271">
    <property type="term" value="P:polysaccharide biosynthetic process"/>
    <property type="evidence" value="ECO:0007669"/>
    <property type="project" value="InterPro"/>
</dbReference>
<protein>
    <recommendedName>
        <fullName evidence="7">GtrA/DPMS transmembrane domain-containing protein</fullName>
    </recommendedName>
</protein>
<dbReference type="PANTHER" id="PTHR38459">
    <property type="entry name" value="PROPHAGE BACTOPRENOL-LINKED GLUCOSE TRANSLOCASE HOMOLOG"/>
    <property type="match status" value="1"/>
</dbReference>
<evidence type="ECO:0000259" key="7">
    <source>
        <dbReference type="Pfam" id="PF04138"/>
    </source>
</evidence>